<proteinExistence type="predicted"/>
<evidence type="ECO:0000259" key="4">
    <source>
        <dbReference type="Pfam" id="PF00082"/>
    </source>
</evidence>
<dbReference type="Pfam" id="PF18962">
    <property type="entry name" value="Por_Secre_tail"/>
    <property type="match status" value="1"/>
</dbReference>
<dbReference type="SUPFAM" id="SSF52743">
    <property type="entry name" value="Subtilisin-like"/>
    <property type="match status" value="1"/>
</dbReference>
<keyword evidence="1" id="KW-0645">Protease</keyword>
<keyword evidence="7" id="KW-1185">Reference proteome</keyword>
<dbReference type="InterPro" id="IPR023828">
    <property type="entry name" value="Peptidase_S8_Ser-AS"/>
</dbReference>
<accession>A0ABT8KUS8</accession>
<organism evidence="6 7">
    <name type="scientific">Splendidivirga corallicola</name>
    <dbReference type="NCBI Taxonomy" id="3051826"/>
    <lineage>
        <taxon>Bacteria</taxon>
        <taxon>Pseudomonadati</taxon>
        <taxon>Bacteroidota</taxon>
        <taxon>Cytophagia</taxon>
        <taxon>Cytophagales</taxon>
        <taxon>Splendidivirgaceae</taxon>
        <taxon>Splendidivirga</taxon>
    </lineage>
</organism>
<dbReference type="PROSITE" id="PS00138">
    <property type="entry name" value="SUBTILASE_SER"/>
    <property type="match status" value="1"/>
</dbReference>
<sequence length="718" mass="75108">MNTKLHILSGAKIHLLRGAALLLLIGIVAFQTNAQNLKEQVVNAKVSQGLLDLAAGVNATASSSPLDYNRSLGLVNGDAVVISAIPTKSCSSLISELNSLGAKNVSTFGGLVNATIPLSKVNQLSNCTNLQFATQAHKPVVNVGAVTSQGDVAQGSDRGKTEFGVDGTGVKVGLLSDTYNALGGEADGVTNGDLPGTGNPNGFTTPVQILEDLAAGSDEGRGMAEIVHDVAPGADLAFHTAFLGQADFANGIIELADAGSDVIVDDVGYFAAPFFQDGVIAQAVDIVTNAGVSYFSSAGNSARNSYQSDFRDGGTFNITSFGSLIGEYVMHDFDPSENVDIFQQVTLGPGGNLTFSLQWDDPFAAVCEGCPGADTDLDIFLFIAEDPNTALLFSLGNNIDGDAVEILGAVNNGTSAATAYIGFGKWTGAAGDNPNPTLVKYIDFGNTSVDEYATNSSTVFGHSNATGTNSVAAAAYFNTPAFRPDLTYAVAESFSSGGGTPILFDIQGNRISPEIRRNPDFTSIDGANTSFFGFDISIPFMGQVFDDDDFPNFFGTSAAAPHAAGGAALLKELAGDRLSPREITRALSRSAMDMDDRDTPGFDHGFDFKTGAGLIQIDRALGLLGRQVPRGAGRRVANVSAFPNPSSSGLFNVNIKSEDQETASIVVMNPNQRVVYRTSVNLTKGSNDVRVDLSRFNRGMYYVKVSSPSIQETLTLAK</sequence>
<evidence type="ECO:0000256" key="1">
    <source>
        <dbReference type="ARBA" id="ARBA00022670"/>
    </source>
</evidence>
<dbReference type="InterPro" id="IPR036852">
    <property type="entry name" value="Peptidase_S8/S53_dom_sf"/>
</dbReference>
<feature type="domain" description="Peptidase S8/S53" evidence="4">
    <location>
        <begin position="550"/>
        <end position="613"/>
    </location>
</feature>
<comment type="caution">
    <text evidence="6">The sequence shown here is derived from an EMBL/GenBank/DDBJ whole genome shotgun (WGS) entry which is preliminary data.</text>
</comment>
<protein>
    <submittedName>
        <fullName evidence="6">S8 family serine peptidase</fullName>
    </submittedName>
</protein>
<dbReference type="Gene3D" id="3.40.50.200">
    <property type="entry name" value="Peptidase S8/S53 domain"/>
    <property type="match status" value="2"/>
</dbReference>
<evidence type="ECO:0000256" key="2">
    <source>
        <dbReference type="ARBA" id="ARBA00022801"/>
    </source>
</evidence>
<keyword evidence="2" id="KW-0378">Hydrolase</keyword>
<evidence type="ECO:0000259" key="5">
    <source>
        <dbReference type="Pfam" id="PF18962"/>
    </source>
</evidence>
<dbReference type="Proteomes" id="UP001172082">
    <property type="component" value="Unassembled WGS sequence"/>
</dbReference>
<dbReference type="NCBIfam" id="TIGR04183">
    <property type="entry name" value="Por_Secre_tail"/>
    <property type="match status" value="1"/>
</dbReference>
<reference evidence="6" key="1">
    <citation type="submission" date="2023-06" db="EMBL/GenBank/DDBJ databases">
        <title>Genomic of Parafulvivirga corallium.</title>
        <authorList>
            <person name="Wang G."/>
        </authorList>
    </citation>
    <scope>NUCLEOTIDE SEQUENCE</scope>
    <source>
        <strain evidence="6">BMA10</strain>
    </source>
</reference>
<evidence type="ECO:0000256" key="3">
    <source>
        <dbReference type="ARBA" id="ARBA00022825"/>
    </source>
</evidence>
<dbReference type="CDD" id="cd05562">
    <property type="entry name" value="Peptidases_S53_like"/>
    <property type="match status" value="1"/>
</dbReference>
<evidence type="ECO:0000313" key="7">
    <source>
        <dbReference type="Proteomes" id="UP001172082"/>
    </source>
</evidence>
<dbReference type="InterPro" id="IPR034075">
    <property type="entry name" value="Glr3161-like_dom"/>
</dbReference>
<dbReference type="InterPro" id="IPR000209">
    <property type="entry name" value="Peptidase_S8/S53_dom"/>
</dbReference>
<name>A0ABT8KUS8_9BACT</name>
<dbReference type="InterPro" id="IPR026444">
    <property type="entry name" value="Secre_tail"/>
</dbReference>
<gene>
    <name evidence="6" type="ORF">QQ008_21025</name>
</gene>
<feature type="domain" description="Secretion system C-terminal sorting" evidence="5">
    <location>
        <begin position="642"/>
        <end position="709"/>
    </location>
</feature>
<evidence type="ECO:0000313" key="6">
    <source>
        <dbReference type="EMBL" id="MDN5203888.1"/>
    </source>
</evidence>
<dbReference type="RefSeq" id="WP_346753912.1">
    <property type="nucleotide sequence ID" value="NZ_JAUJEA010000009.1"/>
</dbReference>
<dbReference type="EMBL" id="JAUJEA010000009">
    <property type="protein sequence ID" value="MDN5203888.1"/>
    <property type="molecule type" value="Genomic_DNA"/>
</dbReference>
<dbReference type="Pfam" id="PF00082">
    <property type="entry name" value="Peptidase_S8"/>
    <property type="match status" value="1"/>
</dbReference>
<keyword evidence="3" id="KW-0720">Serine protease</keyword>